<name>A0ABX1HJ55_9BACT</name>
<feature type="chain" id="PRO_5046010954" description="Peptidylprolyl isomerase" evidence="1">
    <location>
        <begin position="23"/>
        <end position="130"/>
    </location>
</feature>
<sequence length="130" mass="14232">MKTIFSCCLLSGLLFASSGCQKCEEAPAVTSESCASDKQPVKTVTNVEGTIGFEPALQQYYVRRVIPGTYDSVDFGMLCGTLPTNLQRVGNQVLFSGTYKPYDKQPPLGPAGRTFYYLEVTKALVQKKDE</sequence>
<keyword evidence="3" id="KW-1185">Reference proteome</keyword>
<dbReference type="Proteomes" id="UP000717634">
    <property type="component" value="Unassembled WGS sequence"/>
</dbReference>
<keyword evidence="1" id="KW-0732">Signal</keyword>
<proteinExistence type="predicted"/>
<evidence type="ECO:0000256" key="1">
    <source>
        <dbReference type="SAM" id="SignalP"/>
    </source>
</evidence>
<dbReference type="EMBL" id="JAAVTK010000004">
    <property type="protein sequence ID" value="NKI89077.1"/>
    <property type="molecule type" value="Genomic_DNA"/>
</dbReference>
<protein>
    <recommendedName>
        <fullName evidence="4">Peptidylprolyl isomerase</fullName>
    </recommendedName>
</protein>
<dbReference type="PROSITE" id="PS51257">
    <property type="entry name" value="PROKAR_LIPOPROTEIN"/>
    <property type="match status" value="1"/>
</dbReference>
<evidence type="ECO:0000313" key="3">
    <source>
        <dbReference type="Proteomes" id="UP000717634"/>
    </source>
</evidence>
<reference evidence="2 3" key="1">
    <citation type="submission" date="2020-03" db="EMBL/GenBank/DDBJ databases">
        <title>Genomic Encyclopedia of Type Strains, Phase IV (KMG-V): Genome sequencing to study the core and pangenomes of soil and plant-associated prokaryotes.</title>
        <authorList>
            <person name="Whitman W."/>
        </authorList>
    </citation>
    <scope>NUCLEOTIDE SEQUENCE [LARGE SCALE GENOMIC DNA]</scope>
    <source>
        <strain evidence="2 3">1B</strain>
    </source>
</reference>
<feature type="signal peptide" evidence="1">
    <location>
        <begin position="1"/>
        <end position="22"/>
    </location>
</feature>
<evidence type="ECO:0008006" key="4">
    <source>
        <dbReference type="Google" id="ProtNLM"/>
    </source>
</evidence>
<comment type="caution">
    <text evidence="2">The sequence shown here is derived from an EMBL/GenBank/DDBJ whole genome shotgun (WGS) entry which is preliminary data.</text>
</comment>
<dbReference type="RefSeq" id="WP_168672729.1">
    <property type="nucleotide sequence ID" value="NZ_JAAVTK010000004.1"/>
</dbReference>
<evidence type="ECO:0000313" key="2">
    <source>
        <dbReference type="EMBL" id="NKI89077.1"/>
    </source>
</evidence>
<accession>A0ABX1HJ55</accession>
<gene>
    <name evidence="2" type="ORF">HBN54_001672</name>
</gene>
<organism evidence="2 3">
    <name type="scientific">Hymenobacter artigasi</name>
    <dbReference type="NCBI Taxonomy" id="2719616"/>
    <lineage>
        <taxon>Bacteria</taxon>
        <taxon>Pseudomonadati</taxon>
        <taxon>Bacteroidota</taxon>
        <taxon>Cytophagia</taxon>
        <taxon>Cytophagales</taxon>
        <taxon>Hymenobacteraceae</taxon>
        <taxon>Hymenobacter</taxon>
    </lineage>
</organism>